<dbReference type="EMBL" id="FNTS01000002">
    <property type="protein sequence ID" value="SED65962.1"/>
    <property type="molecule type" value="Genomic_DNA"/>
</dbReference>
<sequence length="120" mass="13317">MKNACSDMDYRSTIRAAALAFLERHQAEHLGDQGQFIERTVNHLVDSFQADKAFALRITCEALGDLAEINVRQRIDLKASESHAVIITDPVRGCAWSVPVHLIYEHLISAGRATRITSAT</sequence>
<evidence type="ECO:0000313" key="2">
    <source>
        <dbReference type="Proteomes" id="UP000182179"/>
    </source>
</evidence>
<reference evidence="1 2" key="1">
    <citation type="submission" date="2016-10" db="EMBL/GenBank/DDBJ databases">
        <authorList>
            <person name="Varghese N."/>
            <person name="Submissions S."/>
        </authorList>
    </citation>
    <scope>NUCLEOTIDE SEQUENCE [LARGE SCALE GENOMIC DNA]</scope>
    <source>
        <strain evidence="1 2">BS2773</strain>
    </source>
</reference>
<accession>A0A1H5CGY3</accession>
<evidence type="ECO:0008006" key="3">
    <source>
        <dbReference type="Google" id="ProtNLM"/>
    </source>
</evidence>
<keyword evidence="2" id="KW-1185">Reference proteome</keyword>
<organism evidence="1 2">
    <name type="scientific">Pseudomonas costantinii</name>
    <dbReference type="NCBI Taxonomy" id="168469"/>
    <lineage>
        <taxon>Bacteria</taxon>
        <taxon>Pseudomonadati</taxon>
        <taxon>Pseudomonadota</taxon>
        <taxon>Gammaproteobacteria</taxon>
        <taxon>Pseudomonadales</taxon>
        <taxon>Pseudomonadaceae</taxon>
        <taxon>Pseudomonas</taxon>
    </lineage>
</organism>
<comment type="caution">
    <text evidence="1">The sequence shown here is derived from an EMBL/GenBank/DDBJ whole genome shotgun (WGS) entry which is preliminary data.</text>
</comment>
<gene>
    <name evidence="1" type="ORF">SAMN04515675_1928</name>
</gene>
<proteinExistence type="predicted"/>
<dbReference type="Proteomes" id="UP000182179">
    <property type="component" value="Unassembled WGS sequence"/>
</dbReference>
<protein>
    <recommendedName>
        <fullName evidence="3">Prophage PssSM-01</fullName>
    </recommendedName>
</protein>
<evidence type="ECO:0000313" key="1">
    <source>
        <dbReference type="EMBL" id="SED65962.1"/>
    </source>
</evidence>
<name>A0A1H5CGY3_9PSED</name>